<evidence type="ECO:0000313" key="2">
    <source>
        <dbReference type="Proteomes" id="UP000236291"/>
    </source>
</evidence>
<proteinExistence type="predicted"/>
<reference evidence="1 2" key="2">
    <citation type="journal article" date="2017" name="Front. Plant Sci.">
        <title>Gene Classification and Mining of Molecular Markers Useful in Red Clover (Trifolium pratense) Breeding.</title>
        <authorList>
            <person name="Istvanek J."/>
            <person name="Dluhosova J."/>
            <person name="Dluhos P."/>
            <person name="Patkova L."/>
            <person name="Nedelnik J."/>
            <person name="Repkova J."/>
        </authorList>
    </citation>
    <scope>NUCLEOTIDE SEQUENCE [LARGE SCALE GENOMIC DNA]</scope>
    <source>
        <strain evidence="2">cv. Tatra</strain>
        <tissue evidence="1">Young leaves</tissue>
    </source>
</reference>
<organism evidence="1 2">
    <name type="scientific">Trifolium pratense</name>
    <name type="common">Red clover</name>
    <dbReference type="NCBI Taxonomy" id="57577"/>
    <lineage>
        <taxon>Eukaryota</taxon>
        <taxon>Viridiplantae</taxon>
        <taxon>Streptophyta</taxon>
        <taxon>Embryophyta</taxon>
        <taxon>Tracheophyta</taxon>
        <taxon>Spermatophyta</taxon>
        <taxon>Magnoliopsida</taxon>
        <taxon>eudicotyledons</taxon>
        <taxon>Gunneridae</taxon>
        <taxon>Pentapetalae</taxon>
        <taxon>rosids</taxon>
        <taxon>fabids</taxon>
        <taxon>Fabales</taxon>
        <taxon>Fabaceae</taxon>
        <taxon>Papilionoideae</taxon>
        <taxon>50 kb inversion clade</taxon>
        <taxon>NPAAA clade</taxon>
        <taxon>Hologalegina</taxon>
        <taxon>IRL clade</taxon>
        <taxon>Trifolieae</taxon>
        <taxon>Trifolium</taxon>
    </lineage>
</organism>
<gene>
    <name evidence="1" type="ORF">L195_g052213</name>
</gene>
<name>A0A2K3K3X3_TRIPR</name>
<feature type="non-terminal residue" evidence="1">
    <location>
        <position position="67"/>
    </location>
</feature>
<dbReference type="AlphaFoldDB" id="A0A2K3K3X3"/>
<evidence type="ECO:0000313" key="1">
    <source>
        <dbReference type="EMBL" id="PNX60978.1"/>
    </source>
</evidence>
<comment type="caution">
    <text evidence="1">The sequence shown here is derived from an EMBL/GenBank/DDBJ whole genome shotgun (WGS) entry which is preliminary data.</text>
</comment>
<protein>
    <submittedName>
        <fullName evidence="1">Uncharacterized protein</fullName>
    </submittedName>
</protein>
<sequence length="67" mass="7801">MMEVQEFHPRLSSQGFLHPFLLKASILFQSQGVREEHHEQFEVSGNSEFCVGEEMLFLLPVYCSKKL</sequence>
<reference evidence="1 2" key="1">
    <citation type="journal article" date="2014" name="Am. J. Bot.">
        <title>Genome assembly and annotation for red clover (Trifolium pratense; Fabaceae).</title>
        <authorList>
            <person name="Istvanek J."/>
            <person name="Jaros M."/>
            <person name="Krenek A."/>
            <person name="Repkova J."/>
        </authorList>
    </citation>
    <scope>NUCLEOTIDE SEQUENCE [LARGE SCALE GENOMIC DNA]</scope>
    <source>
        <strain evidence="2">cv. Tatra</strain>
        <tissue evidence="1">Young leaves</tissue>
    </source>
</reference>
<accession>A0A2K3K3X3</accession>
<dbReference type="Proteomes" id="UP000236291">
    <property type="component" value="Unassembled WGS sequence"/>
</dbReference>
<dbReference type="EMBL" id="ASHM01084127">
    <property type="protein sequence ID" value="PNX60978.1"/>
    <property type="molecule type" value="Genomic_DNA"/>
</dbReference>